<sequence length="276" mass="31504">MGAVPLKVPRGNWVSFSKRLRSRKISKSSIKIGKRVQRIKRALLRKAGLLPAWVEPPPRPPPREPIPLDQLPQGALAPHLQPILDIARRHLNAEQLVDAIRPRYWGDRRYRPEEEPAPQPVPPPAQDLLPNVIEEPEAEQEPIQAPPPDIEQPQRQVRYRQQFVGRGLLRRVVHQEEAAAAAAPKAESESESEDGIQLCHESSSEESTAESSATGGNRRHFERELETNPALRRAYELREERGSEERTRPFQRTSWPPLHTKKYKRNGEEEPKLSTT</sequence>
<proteinExistence type="predicted"/>
<keyword evidence="3" id="KW-1185">Reference proteome</keyword>
<dbReference type="EMBL" id="GL732696">
    <property type="protein sequence ID" value="EFX66716.1"/>
    <property type="molecule type" value="Genomic_DNA"/>
</dbReference>
<feature type="region of interest" description="Disordered" evidence="1">
    <location>
        <begin position="180"/>
        <end position="276"/>
    </location>
</feature>
<feature type="region of interest" description="Disordered" evidence="1">
    <location>
        <begin position="136"/>
        <end position="155"/>
    </location>
</feature>
<dbReference type="OrthoDB" id="6382117at2759"/>
<dbReference type="Proteomes" id="UP000000305">
    <property type="component" value="Unassembled WGS sequence"/>
</dbReference>
<organism evidence="2 3">
    <name type="scientific">Daphnia pulex</name>
    <name type="common">Water flea</name>
    <dbReference type="NCBI Taxonomy" id="6669"/>
    <lineage>
        <taxon>Eukaryota</taxon>
        <taxon>Metazoa</taxon>
        <taxon>Ecdysozoa</taxon>
        <taxon>Arthropoda</taxon>
        <taxon>Crustacea</taxon>
        <taxon>Branchiopoda</taxon>
        <taxon>Diplostraca</taxon>
        <taxon>Cladocera</taxon>
        <taxon>Anomopoda</taxon>
        <taxon>Daphniidae</taxon>
        <taxon>Daphnia</taxon>
    </lineage>
</organism>
<dbReference type="PhylomeDB" id="E9HNG4"/>
<evidence type="ECO:0000256" key="1">
    <source>
        <dbReference type="SAM" id="MobiDB-lite"/>
    </source>
</evidence>
<dbReference type="KEGG" id="dpx:DAPPUDRAFT_116073"/>
<dbReference type="AlphaFoldDB" id="E9HNG4"/>
<dbReference type="InParanoid" id="E9HNG4"/>
<dbReference type="HOGENOM" id="CLU_078346_0_0_1"/>
<feature type="compositionally biased region" description="Basic and acidic residues" evidence="1">
    <location>
        <begin position="233"/>
        <end position="248"/>
    </location>
</feature>
<evidence type="ECO:0000313" key="3">
    <source>
        <dbReference type="Proteomes" id="UP000000305"/>
    </source>
</evidence>
<reference evidence="2 3" key="1">
    <citation type="journal article" date="2011" name="Science">
        <title>The ecoresponsive genome of Daphnia pulex.</title>
        <authorList>
            <person name="Colbourne J.K."/>
            <person name="Pfrender M.E."/>
            <person name="Gilbert D."/>
            <person name="Thomas W.K."/>
            <person name="Tucker A."/>
            <person name="Oakley T.H."/>
            <person name="Tokishita S."/>
            <person name="Aerts A."/>
            <person name="Arnold G.J."/>
            <person name="Basu M.K."/>
            <person name="Bauer D.J."/>
            <person name="Caceres C.E."/>
            <person name="Carmel L."/>
            <person name="Casola C."/>
            <person name="Choi J.H."/>
            <person name="Detter J.C."/>
            <person name="Dong Q."/>
            <person name="Dusheyko S."/>
            <person name="Eads B.D."/>
            <person name="Frohlich T."/>
            <person name="Geiler-Samerotte K.A."/>
            <person name="Gerlach D."/>
            <person name="Hatcher P."/>
            <person name="Jogdeo S."/>
            <person name="Krijgsveld J."/>
            <person name="Kriventseva E.V."/>
            <person name="Kultz D."/>
            <person name="Laforsch C."/>
            <person name="Lindquist E."/>
            <person name="Lopez J."/>
            <person name="Manak J.R."/>
            <person name="Muller J."/>
            <person name="Pangilinan J."/>
            <person name="Patwardhan R.P."/>
            <person name="Pitluck S."/>
            <person name="Pritham E.J."/>
            <person name="Rechtsteiner A."/>
            <person name="Rho M."/>
            <person name="Rogozin I.B."/>
            <person name="Sakarya O."/>
            <person name="Salamov A."/>
            <person name="Schaack S."/>
            <person name="Shapiro H."/>
            <person name="Shiga Y."/>
            <person name="Skalitzky C."/>
            <person name="Smith Z."/>
            <person name="Souvorov A."/>
            <person name="Sung W."/>
            <person name="Tang Z."/>
            <person name="Tsuchiya D."/>
            <person name="Tu H."/>
            <person name="Vos H."/>
            <person name="Wang M."/>
            <person name="Wolf Y.I."/>
            <person name="Yamagata H."/>
            <person name="Yamada T."/>
            <person name="Ye Y."/>
            <person name="Shaw J.R."/>
            <person name="Andrews J."/>
            <person name="Crease T.J."/>
            <person name="Tang H."/>
            <person name="Lucas S.M."/>
            <person name="Robertson H.M."/>
            <person name="Bork P."/>
            <person name="Koonin E.V."/>
            <person name="Zdobnov E.M."/>
            <person name="Grigoriev I.V."/>
            <person name="Lynch M."/>
            <person name="Boore J.L."/>
        </authorList>
    </citation>
    <scope>NUCLEOTIDE SEQUENCE [LARGE SCALE GENOMIC DNA]</scope>
</reference>
<feature type="compositionally biased region" description="Low complexity" evidence="1">
    <location>
        <begin position="205"/>
        <end position="214"/>
    </location>
</feature>
<protein>
    <submittedName>
        <fullName evidence="2">Uncharacterized protein</fullName>
    </submittedName>
</protein>
<accession>E9HNG4</accession>
<name>E9HNG4_DAPPU</name>
<gene>
    <name evidence="2" type="ORF">DAPPUDRAFT_116073</name>
</gene>
<feature type="compositionally biased region" description="Basic and acidic residues" evidence="1">
    <location>
        <begin position="265"/>
        <end position="276"/>
    </location>
</feature>
<evidence type="ECO:0000313" key="2">
    <source>
        <dbReference type="EMBL" id="EFX66716.1"/>
    </source>
</evidence>